<dbReference type="AlphaFoldDB" id="A0AA86TBC5"/>
<evidence type="ECO:0000256" key="4">
    <source>
        <dbReference type="ARBA" id="ARBA00023306"/>
    </source>
</evidence>
<keyword evidence="4 5" id="KW-0131">Cell cycle</keyword>
<dbReference type="EMBL" id="OX365700">
    <property type="protein sequence ID" value="CAI4031344.1"/>
    <property type="molecule type" value="Genomic_DNA"/>
</dbReference>
<reference evidence="7" key="1">
    <citation type="submission" date="2022-10" db="EMBL/GenBank/DDBJ databases">
        <authorList>
            <person name="Koch H."/>
        </authorList>
    </citation>
    <scope>NUCLEOTIDE SEQUENCE</scope>
    <source>
        <strain evidence="7">DNF</strain>
    </source>
</reference>
<name>A0AA86TBC5_9BACT</name>
<gene>
    <name evidence="5" type="primary">scpB</name>
    <name evidence="7" type="ORF">DNFV4_01767</name>
</gene>
<dbReference type="Pfam" id="PF04079">
    <property type="entry name" value="SMC_ScpB"/>
    <property type="match status" value="1"/>
</dbReference>
<dbReference type="PANTHER" id="PTHR34298:SF2">
    <property type="entry name" value="SEGREGATION AND CONDENSATION PROTEIN B"/>
    <property type="match status" value="1"/>
</dbReference>
<dbReference type="GO" id="GO:0006260">
    <property type="term" value="P:DNA replication"/>
    <property type="evidence" value="ECO:0007669"/>
    <property type="project" value="UniProtKB-UniRule"/>
</dbReference>
<feature type="compositionally biased region" description="Basic and acidic residues" evidence="6">
    <location>
        <begin position="252"/>
        <end position="261"/>
    </location>
</feature>
<sequence length="316" mass="34265">MSDLGDRIEPAAESFEISAQNESNGDGAYVGGICDPNETAEVDPSGVTNPAMTGERDEAHPADAEIKAVLEALLFVSGEPLSVERCTAILGHVTKSHVQMALRELQQDYQQEGRALQVVQVAGGYRLATKEQFAPWIRRLDKAKAPAKLSRSAVESLAIIAYRQPIVRGEIEKIRGVETSGVLRTLLERKLVRMVGRKDEPGRPIMYGTTKHFLEHFGLKSLADLPPLREFKELGEGDQVSLLSEEALGGTGDERDPEPDCSHAMAEEQAGLASADSLSPELHDAPCLTIDESNDRIEATDEAETMPDLIPESANA</sequence>
<protein>
    <recommendedName>
        <fullName evidence="5">Segregation and condensation protein B</fullName>
    </recommendedName>
</protein>
<accession>A0AA86TBC5</accession>
<dbReference type="PANTHER" id="PTHR34298">
    <property type="entry name" value="SEGREGATION AND CONDENSATION PROTEIN B"/>
    <property type="match status" value="1"/>
</dbReference>
<dbReference type="SUPFAM" id="SSF46785">
    <property type="entry name" value="Winged helix' DNA-binding domain"/>
    <property type="match status" value="2"/>
</dbReference>
<evidence type="ECO:0000256" key="5">
    <source>
        <dbReference type="HAMAP-Rule" id="MF_01804"/>
    </source>
</evidence>
<dbReference type="InterPro" id="IPR005234">
    <property type="entry name" value="ScpB_csome_segregation"/>
</dbReference>
<evidence type="ECO:0000313" key="8">
    <source>
        <dbReference type="Proteomes" id="UP001179121"/>
    </source>
</evidence>
<dbReference type="RefSeq" id="WP_289268272.1">
    <property type="nucleotide sequence ID" value="NZ_OX365700.1"/>
</dbReference>
<evidence type="ECO:0000256" key="2">
    <source>
        <dbReference type="ARBA" id="ARBA00022618"/>
    </source>
</evidence>
<comment type="subunit">
    <text evidence="5">Homodimer. Homodimerization may be required to stabilize the binding of ScpA to the Smc head domains. Component of a cohesin-like complex composed of ScpA, ScpB and the Smc homodimer, in which ScpA and ScpB bind to the head domain of Smc. The presence of the three proteins is required for the association of the complex with DNA.</text>
</comment>
<evidence type="ECO:0000256" key="6">
    <source>
        <dbReference type="SAM" id="MobiDB-lite"/>
    </source>
</evidence>
<dbReference type="GO" id="GO:0005737">
    <property type="term" value="C:cytoplasm"/>
    <property type="evidence" value="ECO:0007669"/>
    <property type="project" value="UniProtKB-SubCell"/>
</dbReference>
<keyword evidence="3 5" id="KW-0159">Chromosome partition</keyword>
<proteinExistence type="inferred from homology"/>
<dbReference type="HAMAP" id="MF_01804">
    <property type="entry name" value="ScpB"/>
    <property type="match status" value="1"/>
</dbReference>
<evidence type="ECO:0000256" key="3">
    <source>
        <dbReference type="ARBA" id="ARBA00022829"/>
    </source>
</evidence>
<dbReference type="GO" id="GO:0051301">
    <property type="term" value="P:cell division"/>
    <property type="evidence" value="ECO:0007669"/>
    <property type="project" value="UniProtKB-KW"/>
</dbReference>
<evidence type="ECO:0000256" key="1">
    <source>
        <dbReference type="ARBA" id="ARBA00022490"/>
    </source>
</evidence>
<keyword evidence="1 5" id="KW-0963">Cytoplasm</keyword>
<comment type="function">
    <text evidence="5">Participates in chromosomal partition during cell division. May act via the formation of a condensin-like complex containing Smc and ScpA that pull DNA away from mid-cell into both cell halves.</text>
</comment>
<dbReference type="InterPro" id="IPR036390">
    <property type="entry name" value="WH_DNA-bd_sf"/>
</dbReference>
<dbReference type="GO" id="GO:0051304">
    <property type="term" value="P:chromosome separation"/>
    <property type="evidence" value="ECO:0007669"/>
    <property type="project" value="InterPro"/>
</dbReference>
<comment type="subcellular location">
    <subcellularLocation>
        <location evidence="5">Cytoplasm</location>
    </subcellularLocation>
    <text evidence="5">Associated with two foci at the outer edges of the nucleoid region in young cells, and at four foci within both cell halves in older cells.</text>
</comment>
<dbReference type="KEGG" id="nti:DNFV4_01767"/>
<dbReference type="NCBIfam" id="TIGR00281">
    <property type="entry name" value="SMC-Scp complex subunit ScpB"/>
    <property type="match status" value="1"/>
</dbReference>
<organism evidence="7 8">
    <name type="scientific">Nitrospira tepida</name>
    <dbReference type="NCBI Taxonomy" id="2973512"/>
    <lineage>
        <taxon>Bacteria</taxon>
        <taxon>Pseudomonadati</taxon>
        <taxon>Nitrospirota</taxon>
        <taxon>Nitrospiria</taxon>
        <taxon>Nitrospirales</taxon>
        <taxon>Nitrospiraceae</taxon>
        <taxon>Nitrospira</taxon>
    </lineage>
</organism>
<keyword evidence="8" id="KW-1185">Reference proteome</keyword>
<dbReference type="InterPro" id="IPR036388">
    <property type="entry name" value="WH-like_DNA-bd_sf"/>
</dbReference>
<evidence type="ECO:0000313" key="7">
    <source>
        <dbReference type="EMBL" id="CAI4031344.1"/>
    </source>
</evidence>
<dbReference type="Proteomes" id="UP001179121">
    <property type="component" value="Chromosome"/>
</dbReference>
<feature type="region of interest" description="Disordered" evidence="6">
    <location>
        <begin position="248"/>
        <end position="316"/>
    </location>
</feature>
<dbReference type="Gene3D" id="1.10.10.10">
    <property type="entry name" value="Winged helix-like DNA-binding domain superfamily/Winged helix DNA-binding domain"/>
    <property type="match status" value="2"/>
</dbReference>
<keyword evidence="2 5" id="KW-0132">Cell division</keyword>
<comment type="similarity">
    <text evidence="5">Belongs to the ScpB family.</text>
</comment>
<feature type="region of interest" description="Disordered" evidence="6">
    <location>
        <begin position="39"/>
        <end position="59"/>
    </location>
</feature>